<feature type="region of interest" description="Disordered" evidence="1">
    <location>
        <begin position="166"/>
        <end position="187"/>
    </location>
</feature>
<dbReference type="Proteomes" id="UP000064912">
    <property type="component" value="Chromosome"/>
</dbReference>
<feature type="domain" description="Peptidoglycan binding-like" evidence="2">
    <location>
        <begin position="58"/>
        <end position="106"/>
    </location>
</feature>
<feature type="compositionally biased region" description="Gly residues" evidence="1">
    <location>
        <begin position="168"/>
        <end position="177"/>
    </location>
</feature>
<gene>
    <name evidence="3" type="ORF">NHU_01764</name>
</gene>
<dbReference type="KEGG" id="rsu:NHU_01764"/>
<dbReference type="InterPro" id="IPR036366">
    <property type="entry name" value="PGBDSf"/>
</dbReference>
<reference evidence="3 4" key="1">
    <citation type="submission" date="2015-02" db="EMBL/GenBank/DDBJ databases">
        <title>Genome sequene of Rhodovulum sulfidophilum DSM 2351.</title>
        <authorList>
            <person name="Nagao N."/>
        </authorList>
    </citation>
    <scope>NUCLEOTIDE SEQUENCE [LARGE SCALE GENOMIC DNA]</scope>
    <source>
        <strain evidence="3 4">DSM 2351</strain>
    </source>
</reference>
<evidence type="ECO:0000259" key="2">
    <source>
        <dbReference type="Pfam" id="PF01471"/>
    </source>
</evidence>
<organism evidence="3 4">
    <name type="scientific">Rhodovulum sulfidophilum</name>
    <name type="common">Rhodobacter sulfidophilus</name>
    <dbReference type="NCBI Taxonomy" id="35806"/>
    <lineage>
        <taxon>Bacteria</taxon>
        <taxon>Pseudomonadati</taxon>
        <taxon>Pseudomonadota</taxon>
        <taxon>Alphaproteobacteria</taxon>
        <taxon>Rhodobacterales</taxon>
        <taxon>Paracoccaceae</taxon>
        <taxon>Rhodovulum</taxon>
    </lineage>
</organism>
<dbReference type="eggNOG" id="COG3409">
    <property type="taxonomic scope" value="Bacteria"/>
</dbReference>
<proteinExistence type="predicted"/>
<name>A0A0D6B2K4_RHOSU</name>
<dbReference type="Gene3D" id="1.10.101.10">
    <property type="entry name" value="PGBD-like superfamily/PGBD"/>
    <property type="match status" value="1"/>
</dbReference>
<sequence length="462" mass="47236">MTTAISGLALTLPAERLRADDLGKVIVGGAILCAVTGCLKGRSQGGNQHRTTRRAGDPTVRADQQALNYFGYDAGGADGVTGKRTRAAISRYQGYMGYPVTGQLDTYQRQTLVGAYNWAQSGGNATYPGIQGQELLRAYASHSRGGNYCQETGRCMGGGYPAQNNYGGAPGDPGGNGLPPQTGYGANGAMPNAAPAYPQPVAPQGAAQLPTQVMTTGGALAGFELPDSSGNRSIADHCQTVKMVSSANGGAVRSPAVIVNPTQALDEQFCSASTYAVSSTESMLSGAQVTDDQLTQNCGKVVDFMAAETDALGTRPAADLTAAAQQKIRQASPDGNTQGLVQTGEVCLGYGYRTDDSEMVLAASMLLVGAGARPYAELLGHHLRDGLGVQADADRARGWYDTAFSALDDGAAPVFLPSQSAQRVAIMRAALTGGAPAPELTGASTAGAASAPAALPSFNIGN</sequence>
<dbReference type="PATRIC" id="fig|35806.4.peg.1820"/>
<evidence type="ECO:0000313" key="4">
    <source>
        <dbReference type="Proteomes" id="UP000064912"/>
    </source>
</evidence>
<dbReference type="AlphaFoldDB" id="A0A0D6B2K4"/>
<accession>A0A0D6B2K4</accession>
<evidence type="ECO:0000256" key="1">
    <source>
        <dbReference type="SAM" id="MobiDB-lite"/>
    </source>
</evidence>
<dbReference type="Pfam" id="PF01471">
    <property type="entry name" value="PG_binding_1"/>
    <property type="match status" value="1"/>
</dbReference>
<dbReference type="SUPFAM" id="SSF47090">
    <property type="entry name" value="PGBD-like"/>
    <property type="match status" value="1"/>
</dbReference>
<evidence type="ECO:0000313" key="3">
    <source>
        <dbReference type="EMBL" id="BAQ68919.1"/>
    </source>
</evidence>
<dbReference type="InterPro" id="IPR002477">
    <property type="entry name" value="Peptidoglycan-bd-like"/>
</dbReference>
<dbReference type="InterPro" id="IPR036365">
    <property type="entry name" value="PGBD-like_sf"/>
</dbReference>
<feature type="compositionally biased region" description="Low complexity" evidence="1">
    <location>
        <begin position="178"/>
        <end position="187"/>
    </location>
</feature>
<dbReference type="EMBL" id="AP014800">
    <property type="protein sequence ID" value="BAQ68919.1"/>
    <property type="molecule type" value="Genomic_DNA"/>
</dbReference>
<protein>
    <submittedName>
        <fullName evidence="3">Peptidoglycan-binding domain 1 protein</fullName>
    </submittedName>
</protein>